<reference evidence="1 2" key="1">
    <citation type="journal article" date="2015" name="Fungal Genet. Biol.">
        <title>Evolution of novel wood decay mechanisms in Agaricales revealed by the genome sequences of Fistulina hepatica and Cylindrobasidium torrendii.</title>
        <authorList>
            <person name="Floudas D."/>
            <person name="Held B.W."/>
            <person name="Riley R."/>
            <person name="Nagy L.G."/>
            <person name="Koehler G."/>
            <person name="Ransdell A.S."/>
            <person name="Younus H."/>
            <person name="Chow J."/>
            <person name="Chiniquy J."/>
            <person name="Lipzen A."/>
            <person name="Tritt A."/>
            <person name="Sun H."/>
            <person name="Haridas S."/>
            <person name="LaButti K."/>
            <person name="Ohm R.A."/>
            <person name="Kues U."/>
            <person name="Blanchette R.A."/>
            <person name="Grigoriev I.V."/>
            <person name="Minto R.E."/>
            <person name="Hibbett D.S."/>
        </authorList>
    </citation>
    <scope>NUCLEOTIDE SEQUENCE [LARGE SCALE GENOMIC DNA]</scope>
    <source>
        <strain evidence="1 2">FP15055 ss-10</strain>
    </source>
</reference>
<dbReference type="STRING" id="1314674.A0A0D7BHB5"/>
<sequence>MNAPRHAKFCPLGQEPRASLNKAVHPEVDAALKSVKKCRRNLAAMLEIIQDERAILERLYYKGKNQHGAALFWKRVTETRRFSQRLDAVAFLDLLDTFMLSFFSANAIPDKMKGSWLFYPSTQYCTSVQRRLEAGLALIEQVHFLMLPSLLITGKARQKCAS</sequence>
<accession>A0A0D7BHB5</accession>
<dbReference type="OrthoDB" id="114080at2759"/>
<dbReference type="AlphaFoldDB" id="A0A0D7BHB5"/>
<keyword evidence="2" id="KW-1185">Reference proteome</keyword>
<evidence type="ECO:0008006" key="3">
    <source>
        <dbReference type="Google" id="ProtNLM"/>
    </source>
</evidence>
<dbReference type="Proteomes" id="UP000054007">
    <property type="component" value="Unassembled WGS sequence"/>
</dbReference>
<proteinExistence type="predicted"/>
<name>A0A0D7BHB5_9AGAR</name>
<evidence type="ECO:0000313" key="2">
    <source>
        <dbReference type="Proteomes" id="UP000054007"/>
    </source>
</evidence>
<gene>
    <name evidence="1" type="ORF">CYLTODRAFT_348447</name>
</gene>
<dbReference type="EMBL" id="KN880475">
    <property type="protein sequence ID" value="KIY69968.1"/>
    <property type="molecule type" value="Genomic_DNA"/>
</dbReference>
<organism evidence="1 2">
    <name type="scientific">Cylindrobasidium torrendii FP15055 ss-10</name>
    <dbReference type="NCBI Taxonomy" id="1314674"/>
    <lineage>
        <taxon>Eukaryota</taxon>
        <taxon>Fungi</taxon>
        <taxon>Dikarya</taxon>
        <taxon>Basidiomycota</taxon>
        <taxon>Agaricomycotina</taxon>
        <taxon>Agaricomycetes</taxon>
        <taxon>Agaricomycetidae</taxon>
        <taxon>Agaricales</taxon>
        <taxon>Marasmiineae</taxon>
        <taxon>Physalacriaceae</taxon>
        <taxon>Cylindrobasidium</taxon>
    </lineage>
</organism>
<protein>
    <recommendedName>
        <fullName evidence="3">Nucleolus and neural progenitor protein-like N-terminal domain-containing protein</fullName>
    </recommendedName>
</protein>
<evidence type="ECO:0000313" key="1">
    <source>
        <dbReference type="EMBL" id="KIY69968.1"/>
    </source>
</evidence>